<evidence type="ECO:0000313" key="12">
    <source>
        <dbReference type="EMBL" id="RIJ29075.1"/>
    </source>
</evidence>
<feature type="compositionally biased region" description="Basic residues" evidence="9">
    <location>
        <begin position="21"/>
        <end position="39"/>
    </location>
</feature>
<dbReference type="SMART" id="SM00358">
    <property type="entry name" value="DSRM"/>
    <property type="match status" value="1"/>
</dbReference>
<dbReference type="GO" id="GO:0004525">
    <property type="term" value="F:ribonuclease III activity"/>
    <property type="evidence" value="ECO:0007669"/>
    <property type="project" value="UniProtKB-UniRule"/>
</dbReference>
<dbReference type="SUPFAM" id="SSF54768">
    <property type="entry name" value="dsRNA-binding domain-like"/>
    <property type="match status" value="1"/>
</dbReference>
<dbReference type="PROSITE" id="PS50142">
    <property type="entry name" value="RNASE_3_2"/>
    <property type="match status" value="1"/>
</dbReference>
<keyword evidence="3 8" id="KW-0507">mRNA processing</keyword>
<dbReference type="Gene3D" id="3.30.160.20">
    <property type="match status" value="1"/>
</dbReference>
<keyword evidence="5 8" id="KW-0255">Endonuclease</keyword>
<feature type="binding site" evidence="8">
    <location>
        <position position="89"/>
    </location>
    <ligand>
        <name>Mg(2+)</name>
        <dbReference type="ChEBI" id="CHEBI:18420"/>
    </ligand>
</feature>
<gene>
    <name evidence="8 12" type="primary">rnc</name>
    <name evidence="12" type="ORF">D1222_11995</name>
</gene>
<comment type="similarity">
    <text evidence="2">Belongs to the ribonuclease III family.</text>
</comment>
<feature type="domain" description="RNase III" evidence="11">
    <location>
        <begin position="47"/>
        <end position="176"/>
    </location>
</feature>
<dbReference type="OrthoDB" id="9805026at2"/>
<dbReference type="PROSITE" id="PS00517">
    <property type="entry name" value="RNASE_3_1"/>
    <property type="match status" value="1"/>
</dbReference>
<evidence type="ECO:0000256" key="5">
    <source>
        <dbReference type="ARBA" id="ARBA00022759"/>
    </source>
</evidence>
<dbReference type="PANTHER" id="PTHR11207">
    <property type="entry name" value="RIBONUCLEASE III"/>
    <property type="match status" value="1"/>
</dbReference>
<evidence type="ECO:0000256" key="2">
    <source>
        <dbReference type="ARBA" id="ARBA00010183"/>
    </source>
</evidence>
<accession>A0A399RGV8</accession>
<dbReference type="Pfam" id="PF00035">
    <property type="entry name" value="dsrm"/>
    <property type="match status" value="1"/>
</dbReference>
<proteinExistence type="inferred from homology"/>
<keyword evidence="8" id="KW-0699">rRNA-binding</keyword>
<feature type="active site" evidence="8">
    <location>
        <position position="93"/>
    </location>
</feature>
<dbReference type="EMBL" id="QWGA01000007">
    <property type="protein sequence ID" value="RIJ29075.1"/>
    <property type="molecule type" value="Genomic_DNA"/>
</dbReference>
<dbReference type="InterPro" id="IPR000999">
    <property type="entry name" value="RNase_III_dom"/>
</dbReference>
<comment type="caution">
    <text evidence="12">The sequence shown here is derived from an EMBL/GenBank/DDBJ whole genome shotgun (WGS) entry which is preliminary data.</text>
</comment>
<organism evidence="12 13">
    <name type="scientific">Henriciella algicola</name>
    <dbReference type="NCBI Taxonomy" id="1608422"/>
    <lineage>
        <taxon>Bacteria</taxon>
        <taxon>Pseudomonadati</taxon>
        <taxon>Pseudomonadota</taxon>
        <taxon>Alphaproteobacteria</taxon>
        <taxon>Hyphomonadales</taxon>
        <taxon>Hyphomonadaceae</taxon>
        <taxon>Henriciella</taxon>
    </lineage>
</organism>
<dbReference type="GO" id="GO:0005737">
    <property type="term" value="C:cytoplasm"/>
    <property type="evidence" value="ECO:0007669"/>
    <property type="project" value="UniProtKB-SubCell"/>
</dbReference>
<feature type="region of interest" description="Disordered" evidence="9">
    <location>
        <begin position="20"/>
        <end position="46"/>
    </location>
</feature>
<dbReference type="EC" id="3.1.26.3" evidence="8"/>
<comment type="subcellular location">
    <subcellularLocation>
        <location evidence="8">Cytoplasm</location>
    </subcellularLocation>
</comment>
<dbReference type="Pfam" id="PF14622">
    <property type="entry name" value="Ribonucleas_3_3"/>
    <property type="match status" value="1"/>
</dbReference>
<evidence type="ECO:0000256" key="3">
    <source>
        <dbReference type="ARBA" id="ARBA00022664"/>
    </source>
</evidence>
<dbReference type="InterPro" id="IPR036389">
    <property type="entry name" value="RNase_III_sf"/>
</dbReference>
<evidence type="ECO:0000256" key="6">
    <source>
        <dbReference type="ARBA" id="ARBA00022801"/>
    </source>
</evidence>
<dbReference type="InterPro" id="IPR014720">
    <property type="entry name" value="dsRBD_dom"/>
</dbReference>
<protein>
    <recommendedName>
        <fullName evidence="8">Ribonuclease 3</fullName>
        <ecNumber evidence="8">3.1.26.3</ecNumber>
    </recommendedName>
    <alternativeName>
        <fullName evidence="8">Ribonuclease III</fullName>
        <shortName evidence="8">RNase III</shortName>
    </alternativeName>
</protein>
<feature type="active site" evidence="8">
    <location>
        <position position="165"/>
    </location>
</feature>
<dbReference type="GO" id="GO:0003725">
    <property type="term" value="F:double-stranded RNA binding"/>
    <property type="evidence" value="ECO:0007669"/>
    <property type="project" value="TreeGrafter"/>
</dbReference>
<keyword evidence="4 8" id="KW-0540">Nuclease</keyword>
<feature type="binding site" evidence="8">
    <location>
        <position position="162"/>
    </location>
    <ligand>
        <name>Mg(2+)</name>
        <dbReference type="ChEBI" id="CHEBI:18420"/>
    </ligand>
</feature>
<dbReference type="GO" id="GO:0010468">
    <property type="term" value="P:regulation of gene expression"/>
    <property type="evidence" value="ECO:0007669"/>
    <property type="project" value="TreeGrafter"/>
</dbReference>
<dbReference type="GO" id="GO:0046872">
    <property type="term" value="F:metal ion binding"/>
    <property type="evidence" value="ECO:0007669"/>
    <property type="project" value="UniProtKB-KW"/>
</dbReference>
<dbReference type="InterPro" id="IPR011907">
    <property type="entry name" value="RNase_III"/>
</dbReference>
<comment type="subunit">
    <text evidence="8">Homodimer.</text>
</comment>
<keyword evidence="8" id="KW-0963">Cytoplasm</keyword>
<comment type="cofactor">
    <cofactor evidence="8">
        <name>Mg(2+)</name>
        <dbReference type="ChEBI" id="CHEBI:18420"/>
    </cofactor>
</comment>
<reference evidence="12 13" key="1">
    <citation type="submission" date="2018-08" db="EMBL/GenBank/DDBJ databases">
        <title>Henriciella mobilis sp. nov., isolated from seawater.</title>
        <authorList>
            <person name="Cheng H."/>
            <person name="Wu Y.-H."/>
            <person name="Xu X.-W."/>
            <person name="Guo L.-L."/>
        </authorList>
    </citation>
    <scope>NUCLEOTIDE SEQUENCE [LARGE SCALE GENOMIC DNA]</scope>
    <source>
        <strain evidence="12 13">CCUG67844</strain>
    </source>
</reference>
<dbReference type="CDD" id="cd00593">
    <property type="entry name" value="RIBOc"/>
    <property type="match status" value="1"/>
</dbReference>
<keyword evidence="6 8" id="KW-0378">Hydrolase</keyword>
<dbReference type="SMART" id="SM00535">
    <property type="entry name" value="RIBOc"/>
    <property type="match status" value="1"/>
</dbReference>
<keyword evidence="8" id="KW-0479">Metal-binding</keyword>
<evidence type="ECO:0000259" key="11">
    <source>
        <dbReference type="PROSITE" id="PS50142"/>
    </source>
</evidence>
<feature type="domain" description="DRBM" evidence="10">
    <location>
        <begin position="201"/>
        <end position="270"/>
    </location>
</feature>
<dbReference type="HAMAP" id="MF_00104">
    <property type="entry name" value="RNase_III"/>
    <property type="match status" value="1"/>
</dbReference>
<feature type="binding site" evidence="8">
    <location>
        <position position="165"/>
    </location>
    <ligand>
        <name>Mg(2+)</name>
        <dbReference type="ChEBI" id="CHEBI:18420"/>
    </ligand>
</feature>
<sequence length="273" mass="30730">MGFGSCHYRGAACRSAVMKPGRPKRTRLRASGRTVKRKRPELSAEDRQELEGRLGYTFRTVEWLNRALTHPSLIDNYDGDAQFSNQRLEFLGDRVLGLIMAEVLIAKFPSEREGYLTRIFHQLVSGEACAEVGDAMGLRQFLFFDASMEKNKRGSYDKSVADAVEAIVAAIYRDGGLEAARAFISRHWIMELVDREISQQNPKTRLSDWCGANRAPYATYDIIERSGPDHEPVFLVEARVEGRGSAQDKGRSRQEAEMAAADRLLRDLIRNAG</sequence>
<dbReference type="PANTHER" id="PTHR11207:SF0">
    <property type="entry name" value="RIBONUCLEASE 3"/>
    <property type="match status" value="1"/>
</dbReference>
<evidence type="ECO:0000259" key="10">
    <source>
        <dbReference type="PROSITE" id="PS50137"/>
    </source>
</evidence>
<dbReference type="CDD" id="cd10845">
    <property type="entry name" value="DSRM_RNAse_III_family"/>
    <property type="match status" value="1"/>
</dbReference>
<keyword evidence="8" id="KW-0819">tRNA processing</keyword>
<evidence type="ECO:0000256" key="1">
    <source>
        <dbReference type="ARBA" id="ARBA00000109"/>
    </source>
</evidence>
<keyword evidence="8" id="KW-0698">rRNA processing</keyword>
<dbReference type="GO" id="GO:0006397">
    <property type="term" value="P:mRNA processing"/>
    <property type="evidence" value="ECO:0007669"/>
    <property type="project" value="UniProtKB-UniRule"/>
</dbReference>
<dbReference type="GO" id="GO:0008033">
    <property type="term" value="P:tRNA processing"/>
    <property type="evidence" value="ECO:0007669"/>
    <property type="project" value="UniProtKB-KW"/>
</dbReference>
<evidence type="ECO:0000313" key="13">
    <source>
        <dbReference type="Proteomes" id="UP000265845"/>
    </source>
</evidence>
<dbReference type="Proteomes" id="UP000265845">
    <property type="component" value="Unassembled WGS sequence"/>
</dbReference>
<dbReference type="GO" id="GO:0006364">
    <property type="term" value="P:rRNA processing"/>
    <property type="evidence" value="ECO:0007669"/>
    <property type="project" value="UniProtKB-UniRule"/>
</dbReference>
<evidence type="ECO:0000256" key="8">
    <source>
        <dbReference type="HAMAP-Rule" id="MF_00104"/>
    </source>
</evidence>
<dbReference type="Gene3D" id="1.10.1520.10">
    <property type="entry name" value="Ribonuclease III domain"/>
    <property type="match status" value="1"/>
</dbReference>
<dbReference type="PROSITE" id="PS50137">
    <property type="entry name" value="DS_RBD"/>
    <property type="match status" value="1"/>
</dbReference>
<name>A0A399RGV8_9PROT</name>
<keyword evidence="8" id="KW-0460">Magnesium</keyword>
<keyword evidence="13" id="KW-1185">Reference proteome</keyword>
<evidence type="ECO:0000256" key="7">
    <source>
        <dbReference type="ARBA" id="ARBA00022884"/>
    </source>
</evidence>
<comment type="catalytic activity">
    <reaction evidence="1 8">
        <text>Endonucleolytic cleavage to 5'-phosphomonoester.</text>
        <dbReference type="EC" id="3.1.26.3"/>
    </reaction>
</comment>
<evidence type="ECO:0000256" key="9">
    <source>
        <dbReference type="SAM" id="MobiDB-lite"/>
    </source>
</evidence>
<keyword evidence="7 8" id="KW-0694">RNA-binding</keyword>
<comment type="function">
    <text evidence="8">Digests double-stranded RNA. Involved in the processing of primary rRNA transcript to yield the immediate precursors to the large and small rRNAs (23S and 16S). Processes some mRNAs, and tRNAs when they are encoded in the rRNA operon. Processes pre-crRNA and tracrRNA of type II CRISPR loci if present in the organism.</text>
</comment>
<evidence type="ECO:0000256" key="4">
    <source>
        <dbReference type="ARBA" id="ARBA00022722"/>
    </source>
</evidence>
<dbReference type="SUPFAM" id="SSF69065">
    <property type="entry name" value="RNase III domain-like"/>
    <property type="match status" value="1"/>
</dbReference>
<dbReference type="NCBIfam" id="TIGR02191">
    <property type="entry name" value="RNaseIII"/>
    <property type="match status" value="1"/>
</dbReference>
<dbReference type="AlphaFoldDB" id="A0A399RGV8"/>
<dbReference type="GO" id="GO:0019843">
    <property type="term" value="F:rRNA binding"/>
    <property type="evidence" value="ECO:0007669"/>
    <property type="project" value="UniProtKB-KW"/>
</dbReference>